<dbReference type="AlphaFoldDB" id="A0A7S3MYP4"/>
<sequence length="111" mass="12382">MDSNPKELKLSPDEGAAQLFKTDGKTIDLGQKRYHKAYSDIVNRYLVPETAPAEQVVVMVGHSCGINPFLKEFGYQGEALRSPCYCATMVAELEKYEGDKIRVNEVKVLQA</sequence>
<dbReference type="EMBL" id="HBIH01021829">
    <property type="protein sequence ID" value="CAE0328072.1"/>
    <property type="molecule type" value="Transcribed_RNA"/>
</dbReference>
<gene>
    <name evidence="1" type="ORF">SINC0208_LOCUS8699</name>
</gene>
<accession>A0A7S3MYP4</accession>
<organism evidence="1">
    <name type="scientific">Strombidium inclinatum</name>
    <dbReference type="NCBI Taxonomy" id="197538"/>
    <lineage>
        <taxon>Eukaryota</taxon>
        <taxon>Sar</taxon>
        <taxon>Alveolata</taxon>
        <taxon>Ciliophora</taxon>
        <taxon>Intramacronucleata</taxon>
        <taxon>Spirotrichea</taxon>
        <taxon>Oligotrichia</taxon>
        <taxon>Strombidiidae</taxon>
        <taxon>Strombidium</taxon>
    </lineage>
</organism>
<name>A0A7S3MYP4_9SPIT</name>
<reference evidence="1" key="1">
    <citation type="submission" date="2021-01" db="EMBL/GenBank/DDBJ databases">
        <authorList>
            <person name="Corre E."/>
            <person name="Pelletier E."/>
            <person name="Niang G."/>
            <person name="Scheremetjew M."/>
            <person name="Finn R."/>
            <person name="Kale V."/>
            <person name="Holt S."/>
            <person name="Cochrane G."/>
            <person name="Meng A."/>
            <person name="Brown T."/>
            <person name="Cohen L."/>
        </authorList>
    </citation>
    <scope>NUCLEOTIDE SEQUENCE</scope>
    <source>
        <strain evidence="1">S3</strain>
    </source>
</reference>
<evidence type="ECO:0000313" key="1">
    <source>
        <dbReference type="EMBL" id="CAE0328072.1"/>
    </source>
</evidence>
<protein>
    <submittedName>
        <fullName evidence="1">Uncharacterized protein</fullName>
    </submittedName>
</protein>
<proteinExistence type="predicted"/>